<name>A0A015LED2_RHIIW</name>
<keyword evidence="3" id="KW-1185">Reference proteome</keyword>
<dbReference type="HOGENOM" id="CLU_1797525_0_0_1"/>
<dbReference type="Gene3D" id="1.10.510.10">
    <property type="entry name" value="Transferase(Phosphotransferase) domain 1"/>
    <property type="match status" value="1"/>
</dbReference>
<dbReference type="AlphaFoldDB" id="A0A015LED2"/>
<dbReference type="SMR" id="A0A015LED2"/>
<reference evidence="2 3" key="1">
    <citation type="submission" date="2014-02" db="EMBL/GenBank/DDBJ databases">
        <title>Single nucleus genome sequencing reveals high similarity among nuclei of an endomycorrhizal fungus.</title>
        <authorList>
            <person name="Lin K."/>
            <person name="Geurts R."/>
            <person name="Zhang Z."/>
            <person name="Limpens E."/>
            <person name="Saunders D.G."/>
            <person name="Mu D."/>
            <person name="Pang E."/>
            <person name="Cao H."/>
            <person name="Cha H."/>
            <person name="Lin T."/>
            <person name="Zhou Q."/>
            <person name="Shang Y."/>
            <person name="Li Y."/>
            <person name="Ivanov S."/>
            <person name="Sharma T."/>
            <person name="Velzen R.V."/>
            <person name="Ruijter N.D."/>
            <person name="Aanen D.K."/>
            <person name="Win J."/>
            <person name="Kamoun S."/>
            <person name="Bisseling T."/>
            <person name="Huang S."/>
        </authorList>
    </citation>
    <scope>NUCLEOTIDE SEQUENCE [LARGE SCALE GENOMIC DNA]</scope>
    <source>
        <strain evidence="3">DAOM197198w</strain>
    </source>
</reference>
<dbReference type="OrthoDB" id="2306565at2759"/>
<dbReference type="InterPro" id="IPR011009">
    <property type="entry name" value="Kinase-like_dom_sf"/>
</dbReference>
<sequence length="173" mass="19854">MYNYAKGHQGLVQVKKGFLFDKSKGIYRVVVKTRGIPCVSKLKNKNNIREMMKCILTGLARLHQGNFIHRNIQLSNVVYVPKSPDKFNYVLIDFEHGFYNRHACEKLSGYDDNTLTTAGYYITTSEMYQLEKMLKALSSRILSNQGKGFVEELKSKKLTVGLTLKHSWINHSS</sequence>
<comment type="caution">
    <text evidence="2">The sequence shown here is derived from an EMBL/GenBank/DDBJ whole genome shotgun (WGS) entry which is preliminary data.</text>
</comment>
<dbReference type="Proteomes" id="UP000022910">
    <property type="component" value="Unassembled WGS sequence"/>
</dbReference>
<dbReference type="GO" id="GO:0004672">
    <property type="term" value="F:protein kinase activity"/>
    <property type="evidence" value="ECO:0007669"/>
    <property type="project" value="InterPro"/>
</dbReference>
<protein>
    <recommendedName>
        <fullName evidence="1">Protein kinase domain-containing protein</fullName>
    </recommendedName>
</protein>
<dbReference type="GO" id="GO:0005524">
    <property type="term" value="F:ATP binding"/>
    <property type="evidence" value="ECO:0007669"/>
    <property type="project" value="InterPro"/>
</dbReference>
<evidence type="ECO:0000313" key="3">
    <source>
        <dbReference type="Proteomes" id="UP000022910"/>
    </source>
</evidence>
<dbReference type="EMBL" id="JEMT01016310">
    <property type="protein sequence ID" value="EXX70931.1"/>
    <property type="molecule type" value="Genomic_DNA"/>
</dbReference>
<organism evidence="2 3">
    <name type="scientific">Rhizophagus irregularis (strain DAOM 197198w)</name>
    <name type="common">Glomus intraradices</name>
    <dbReference type="NCBI Taxonomy" id="1432141"/>
    <lineage>
        <taxon>Eukaryota</taxon>
        <taxon>Fungi</taxon>
        <taxon>Fungi incertae sedis</taxon>
        <taxon>Mucoromycota</taxon>
        <taxon>Glomeromycotina</taxon>
        <taxon>Glomeromycetes</taxon>
        <taxon>Glomerales</taxon>
        <taxon>Glomeraceae</taxon>
        <taxon>Rhizophagus</taxon>
    </lineage>
</organism>
<accession>A0A015LED2</accession>
<proteinExistence type="predicted"/>
<feature type="domain" description="Protein kinase" evidence="1">
    <location>
        <begin position="1"/>
        <end position="173"/>
    </location>
</feature>
<dbReference type="InterPro" id="IPR000719">
    <property type="entry name" value="Prot_kinase_dom"/>
</dbReference>
<dbReference type="PROSITE" id="PS50011">
    <property type="entry name" value="PROTEIN_KINASE_DOM"/>
    <property type="match status" value="1"/>
</dbReference>
<evidence type="ECO:0000313" key="2">
    <source>
        <dbReference type="EMBL" id="EXX70931.1"/>
    </source>
</evidence>
<evidence type="ECO:0000259" key="1">
    <source>
        <dbReference type="PROSITE" id="PS50011"/>
    </source>
</evidence>
<gene>
    <name evidence="2" type="ORF">RirG_082990</name>
</gene>
<dbReference type="SUPFAM" id="SSF56112">
    <property type="entry name" value="Protein kinase-like (PK-like)"/>
    <property type="match status" value="1"/>
</dbReference>